<dbReference type="AlphaFoldDB" id="A0A1C5IQG0"/>
<keyword evidence="3" id="KW-1185">Reference proteome</keyword>
<organism evidence="2 3">
    <name type="scientific">Micromonospora halophytica</name>
    <dbReference type="NCBI Taxonomy" id="47864"/>
    <lineage>
        <taxon>Bacteria</taxon>
        <taxon>Bacillati</taxon>
        <taxon>Actinomycetota</taxon>
        <taxon>Actinomycetes</taxon>
        <taxon>Micromonosporales</taxon>
        <taxon>Micromonosporaceae</taxon>
        <taxon>Micromonospora</taxon>
    </lineage>
</organism>
<dbReference type="Gene3D" id="3.90.420.10">
    <property type="entry name" value="Oxidoreductase, molybdopterin-binding domain"/>
    <property type="match status" value="1"/>
</dbReference>
<evidence type="ECO:0000313" key="3">
    <source>
        <dbReference type="Proteomes" id="UP000199408"/>
    </source>
</evidence>
<evidence type="ECO:0000313" key="2">
    <source>
        <dbReference type="EMBL" id="SCG60555.1"/>
    </source>
</evidence>
<protein>
    <submittedName>
        <fullName evidence="2">Sulfoxide reductase catalytic subunit YedY</fullName>
    </submittedName>
</protein>
<dbReference type="STRING" id="47864.GA0070560_11524"/>
<dbReference type="Proteomes" id="UP000199408">
    <property type="component" value="Unassembled WGS sequence"/>
</dbReference>
<dbReference type="SUPFAM" id="SSF56524">
    <property type="entry name" value="Oxidoreductase molybdopterin-binding domain"/>
    <property type="match status" value="1"/>
</dbReference>
<sequence>MPLTEGSSAGGVRPLPPGQQVAPLRRFGLPWFASRVPAPPVAPVITVGGMVRRPTQVPVAELMALGPRRDLVADLHCVTTWTATGLRWGGTPFATVHLHLADLVHPHPRAHWIAVTGLDGYRACLRLDDALADDVLLADTFGGAPLTGPVGAPVRLVAPRQYGYKSVRHVCAIDYLLDHEGGSAGWLGHPRARVGREERSRFLPGRVWRPVWRWAQPRVRRAFHAVDR</sequence>
<accession>A0A1C5IQG0</accession>
<dbReference type="InterPro" id="IPR036374">
    <property type="entry name" value="OxRdtase_Mopterin-bd_sf"/>
</dbReference>
<dbReference type="RefSeq" id="WP_091299316.1">
    <property type="nucleotide sequence ID" value="NZ_FMDN01000015.1"/>
</dbReference>
<name>A0A1C5IQG0_9ACTN</name>
<gene>
    <name evidence="2" type="ORF">GA0070560_11524</name>
</gene>
<dbReference type="InterPro" id="IPR000572">
    <property type="entry name" value="OxRdtase_Mopterin-bd_dom"/>
</dbReference>
<dbReference type="Pfam" id="PF00174">
    <property type="entry name" value="Oxidored_molyb"/>
    <property type="match status" value="1"/>
</dbReference>
<dbReference type="OrthoDB" id="9795587at2"/>
<evidence type="ECO:0000259" key="1">
    <source>
        <dbReference type="Pfam" id="PF00174"/>
    </source>
</evidence>
<reference evidence="3" key="1">
    <citation type="submission" date="2016-06" db="EMBL/GenBank/DDBJ databases">
        <authorList>
            <person name="Varghese N."/>
        </authorList>
    </citation>
    <scope>NUCLEOTIDE SEQUENCE [LARGE SCALE GENOMIC DNA]</scope>
    <source>
        <strain evidence="3">DSM 43171</strain>
    </source>
</reference>
<dbReference type="PANTHER" id="PTHR43032">
    <property type="entry name" value="PROTEIN-METHIONINE-SULFOXIDE REDUCTASE"/>
    <property type="match status" value="1"/>
</dbReference>
<feature type="domain" description="Oxidoreductase molybdopterin-binding" evidence="1">
    <location>
        <begin position="45"/>
        <end position="176"/>
    </location>
</feature>
<proteinExistence type="predicted"/>
<dbReference type="EMBL" id="FMDN01000015">
    <property type="protein sequence ID" value="SCG60555.1"/>
    <property type="molecule type" value="Genomic_DNA"/>
</dbReference>